<dbReference type="Proteomes" id="UP001187531">
    <property type="component" value="Unassembled WGS sequence"/>
</dbReference>
<accession>A0AA88L8L3</accession>
<keyword evidence="2" id="KW-1185">Reference proteome</keyword>
<proteinExistence type="predicted"/>
<name>A0AA88L8L3_ARTSF</name>
<evidence type="ECO:0000313" key="1">
    <source>
        <dbReference type="EMBL" id="KAK2712215.1"/>
    </source>
</evidence>
<comment type="caution">
    <text evidence="1">The sequence shown here is derived from an EMBL/GenBank/DDBJ whole genome shotgun (WGS) entry which is preliminary data.</text>
</comment>
<evidence type="ECO:0000313" key="2">
    <source>
        <dbReference type="Proteomes" id="UP001187531"/>
    </source>
</evidence>
<dbReference type="EMBL" id="JAVRJZ010000015">
    <property type="protein sequence ID" value="KAK2712215.1"/>
    <property type="molecule type" value="Genomic_DNA"/>
</dbReference>
<sequence length="72" mass="8578">MQNVEQMWRDVHQVIPRYGRNTKHMAGNLAEFFFRHHYPEHMDRLHYFLEACSKVYLSPKCGLASDSQHGTE</sequence>
<dbReference type="AlphaFoldDB" id="A0AA88L8L3"/>
<protein>
    <submittedName>
        <fullName evidence="1">Uncharacterized protein</fullName>
    </submittedName>
</protein>
<reference evidence="1" key="1">
    <citation type="submission" date="2023-07" db="EMBL/GenBank/DDBJ databases">
        <title>Chromosome-level genome assembly of Artemia franciscana.</title>
        <authorList>
            <person name="Jo E."/>
        </authorList>
    </citation>
    <scope>NUCLEOTIDE SEQUENCE</scope>
    <source>
        <tissue evidence="1">Whole body</tissue>
    </source>
</reference>
<gene>
    <name evidence="1" type="ORF">QYM36_011037</name>
</gene>
<organism evidence="1 2">
    <name type="scientific">Artemia franciscana</name>
    <name type="common">Brine shrimp</name>
    <name type="synonym">Artemia sanfranciscana</name>
    <dbReference type="NCBI Taxonomy" id="6661"/>
    <lineage>
        <taxon>Eukaryota</taxon>
        <taxon>Metazoa</taxon>
        <taxon>Ecdysozoa</taxon>
        <taxon>Arthropoda</taxon>
        <taxon>Crustacea</taxon>
        <taxon>Branchiopoda</taxon>
        <taxon>Anostraca</taxon>
        <taxon>Artemiidae</taxon>
        <taxon>Artemia</taxon>
    </lineage>
</organism>